<evidence type="ECO:0000313" key="2">
    <source>
        <dbReference type="EMBL" id="KAK9001464.1"/>
    </source>
</evidence>
<gene>
    <name evidence="2" type="ORF">V6N11_083247</name>
</gene>
<comment type="caution">
    <text evidence="2">The sequence shown here is derived from an EMBL/GenBank/DDBJ whole genome shotgun (WGS) entry which is preliminary data.</text>
</comment>
<keyword evidence="3" id="KW-1185">Reference proteome</keyword>
<feature type="region of interest" description="Disordered" evidence="1">
    <location>
        <begin position="1"/>
        <end position="102"/>
    </location>
</feature>
<organism evidence="2 3">
    <name type="scientific">Hibiscus sabdariffa</name>
    <name type="common">roselle</name>
    <dbReference type="NCBI Taxonomy" id="183260"/>
    <lineage>
        <taxon>Eukaryota</taxon>
        <taxon>Viridiplantae</taxon>
        <taxon>Streptophyta</taxon>
        <taxon>Embryophyta</taxon>
        <taxon>Tracheophyta</taxon>
        <taxon>Spermatophyta</taxon>
        <taxon>Magnoliopsida</taxon>
        <taxon>eudicotyledons</taxon>
        <taxon>Gunneridae</taxon>
        <taxon>Pentapetalae</taxon>
        <taxon>rosids</taxon>
        <taxon>malvids</taxon>
        <taxon>Malvales</taxon>
        <taxon>Malvaceae</taxon>
        <taxon>Malvoideae</taxon>
        <taxon>Hibiscus</taxon>
    </lineage>
</organism>
<reference evidence="2 3" key="1">
    <citation type="journal article" date="2024" name="G3 (Bethesda)">
        <title>Genome assembly of Hibiscus sabdariffa L. provides insights into metabolisms of medicinal natural products.</title>
        <authorList>
            <person name="Kim T."/>
        </authorList>
    </citation>
    <scope>NUCLEOTIDE SEQUENCE [LARGE SCALE GENOMIC DNA]</scope>
    <source>
        <strain evidence="2">TK-2024</strain>
        <tissue evidence="2">Old leaves</tissue>
    </source>
</reference>
<name>A0ABR2QLQ5_9ROSI</name>
<feature type="compositionally biased region" description="Low complexity" evidence="1">
    <location>
        <begin position="21"/>
        <end position="33"/>
    </location>
</feature>
<evidence type="ECO:0000313" key="3">
    <source>
        <dbReference type="Proteomes" id="UP001396334"/>
    </source>
</evidence>
<proteinExistence type="predicted"/>
<accession>A0ABR2QLQ5</accession>
<evidence type="ECO:0000256" key="1">
    <source>
        <dbReference type="SAM" id="MobiDB-lite"/>
    </source>
</evidence>
<feature type="compositionally biased region" description="Low complexity" evidence="1">
    <location>
        <begin position="46"/>
        <end position="58"/>
    </location>
</feature>
<sequence>MEHQSQLKTADVPGNSKANDDAPAPAEPPTAAEDTLRRRGKATAKRIIQSDRSSSSDQPEQQPAKRQRSYHIVTFDSDDEGSAGLSAANPELSADQSFSKSF</sequence>
<dbReference type="Proteomes" id="UP001396334">
    <property type="component" value="Unassembled WGS sequence"/>
</dbReference>
<dbReference type="EMBL" id="JBBPBN010000036">
    <property type="protein sequence ID" value="KAK9001464.1"/>
    <property type="molecule type" value="Genomic_DNA"/>
</dbReference>
<protein>
    <submittedName>
        <fullName evidence="2">Uncharacterized protein</fullName>
    </submittedName>
</protein>